<organism evidence="1">
    <name type="scientific">Anopheles darlingi</name>
    <name type="common">Mosquito</name>
    <dbReference type="NCBI Taxonomy" id="43151"/>
    <lineage>
        <taxon>Eukaryota</taxon>
        <taxon>Metazoa</taxon>
        <taxon>Ecdysozoa</taxon>
        <taxon>Arthropoda</taxon>
        <taxon>Hexapoda</taxon>
        <taxon>Insecta</taxon>
        <taxon>Pterygota</taxon>
        <taxon>Neoptera</taxon>
        <taxon>Endopterygota</taxon>
        <taxon>Diptera</taxon>
        <taxon>Nematocera</taxon>
        <taxon>Culicoidea</taxon>
        <taxon>Culicidae</taxon>
        <taxon>Anophelinae</taxon>
        <taxon>Anopheles</taxon>
    </lineage>
</organism>
<evidence type="ECO:0000313" key="3">
    <source>
        <dbReference type="Proteomes" id="UP000000673"/>
    </source>
</evidence>
<reference evidence="1" key="2">
    <citation type="submission" date="2010-05" db="EMBL/GenBank/DDBJ databases">
        <authorList>
            <person name="Almeida L.G."/>
            <person name="Nicolas M.F."/>
            <person name="Souza R.C."/>
            <person name="Vasconcelos A.T.R."/>
        </authorList>
    </citation>
    <scope>NUCLEOTIDE SEQUENCE</scope>
</reference>
<accession>W5J4A9</accession>
<sequence>MDEESPLSVEAAIQRLCQVLMEPENSLEDEEHSDDSDDFEGCSTTSYLDEFRAKMLVLEEMYELTGETLKLIALHRDQSDSQLLTLQLLYTRLMGEANELRNLLHEAGEMEHKLNQTEDYISRFNTVCSQMK</sequence>
<name>W5J4A9_ANODA</name>
<protein>
    <submittedName>
        <fullName evidence="1 2">Uncharacterized protein</fullName>
    </submittedName>
</protein>
<proteinExistence type="predicted"/>
<gene>
    <name evidence="1" type="ORF">AND_009759</name>
</gene>
<reference evidence="1" key="3">
    <citation type="journal article" date="2013" name="Nucleic Acids Res.">
        <title>The genome of Anopheles darlingi, the main neotropical malaria vector.</title>
        <authorList>
            <person name="Marinotti O."/>
            <person name="Cerqueira G.C."/>
            <person name="de Almeida L.G."/>
            <person name="Ferro M.I."/>
            <person name="Loreto E.L."/>
            <person name="Zaha A."/>
            <person name="Teixeira S.M."/>
            <person name="Wespiser A.R."/>
            <person name="Almeida E Silva A."/>
            <person name="Schlindwein A.D."/>
            <person name="Pacheco A.C."/>
            <person name="Silva A.L."/>
            <person name="Graveley B.R."/>
            <person name="Walenz B.P."/>
            <person name="Lima Bde A."/>
            <person name="Ribeiro C.A."/>
            <person name="Nunes-Silva C.G."/>
            <person name="de Carvalho C.R."/>
            <person name="Soares C.M."/>
            <person name="de Menezes C.B."/>
            <person name="Matiolli C."/>
            <person name="Caffrey D."/>
            <person name="Araujo D.A."/>
            <person name="de Oliveira D.M."/>
            <person name="Golenbock D."/>
            <person name="Grisard E.C."/>
            <person name="Fantinatti-Garboggini F."/>
            <person name="de Carvalho F.M."/>
            <person name="Barcellos F.G."/>
            <person name="Prosdocimi F."/>
            <person name="May G."/>
            <person name="Azevedo Junior G.M."/>
            <person name="Guimaraes G.M."/>
            <person name="Goldman G.H."/>
            <person name="Padilha I.Q."/>
            <person name="Batista Jda S."/>
            <person name="Ferro J.A."/>
            <person name="Ribeiro J.M."/>
            <person name="Fietto J.L."/>
            <person name="Dabbas K.M."/>
            <person name="Cerdeira L."/>
            <person name="Agnez-Lima L.F."/>
            <person name="Brocchi M."/>
            <person name="de Carvalho M.O."/>
            <person name="Teixeira Mde M."/>
            <person name="Diniz Maia Mde M."/>
            <person name="Goldman M.H."/>
            <person name="Cruz Schneider M.P."/>
            <person name="Felipe M.S."/>
            <person name="Hungria M."/>
            <person name="Nicolas M.F."/>
            <person name="Pereira M."/>
            <person name="Montes M.A."/>
            <person name="Cantao M.E."/>
            <person name="Vincentz M."/>
            <person name="Rafael M.S."/>
            <person name="Silverman N."/>
            <person name="Stoco P.H."/>
            <person name="Souza R.C."/>
            <person name="Vicentini R."/>
            <person name="Gazzinelli R.T."/>
            <person name="Neves Rde O."/>
            <person name="Silva R."/>
            <person name="Astolfi-Filho S."/>
            <person name="Maciel T.E."/>
            <person name="Urmenyi T.P."/>
            <person name="Tadei W.P."/>
            <person name="Camargo E.P."/>
            <person name="de Vasconcelos A.T."/>
        </authorList>
    </citation>
    <scope>NUCLEOTIDE SEQUENCE</scope>
</reference>
<dbReference type="EnsemblMetazoa" id="ADAC009759-RA">
    <property type="protein sequence ID" value="ADAC009759-PA"/>
    <property type="gene ID" value="ADAC009759"/>
</dbReference>
<dbReference type="AlphaFoldDB" id="W5J4A9"/>
<dbReference type="Proteomes" id="UP000000673">
    <property type="component" value="Unassembled WGS sequence"/>
</dbReference>
<dbReference type="EMBL" id="ADMH02002125">
    <property type="protein sequence ID" value="ETN58726.1"/>
    <property type="molecule type" value="Genomic_DNA"/>
</dbReference>
<reference evidence="2" key="4">
    <citation type="submission" date="2015-06" db="UniProtKB">
        <authorList>
            <consortium name="EnsemblMetazoa"/>
        </authorList>
    </citation>
    <scope>IDENTIFICATION</scope>
</reference>
<keyword evidence="3" id="KW-1185">Reference proteome</keyword>
<dbReference type="VEuPathDB" id="VectorBase:ADAR2_007114"/>
<evidence type="ECO:0000313" key="2">
    <source>
        <dbReference type="EnsemblMetazoa" id="ADAC009759-PA"/>
    </source>
</evidence>
<evidence type="ECO:0000313" key="1">
    <source>
        <dbReference type="EMBL" id="ETN58726.1"/>
    </source>
</evidence>
<dbReference type="HOGENOM" id="CLU_1918805_0_0_1"/>
<dbReference type="VEuPathDB" id="VectorBase:ADAC009759"/>
<reference evidence="1 3" key="1">
    <citation type="journal article" date="2010" name="BMC Genomics">
        <title>Combination of measures distinguishes pre-miRNAs from other stem-loops in the genome of the newly sequenced Anopheles darlingi.</title>
        <authorList>
            <person name="Mendes N.D."/>
            <person name="Freitas A.T."/>
            <person name="Vasconcelos A.T."/>
            <person name="Sagot M.F."/>
        </authorList>
    </citation>
    <scope>NUCLEOTIDE SEQUENCE</scope>
</reference>